<dbReference type="PANTHER" id="PTHR32141">
    <property type="match status" value="1"/>
</dbReference>
<dbReference type="SMART" id="SM00579">
    <property type="entry name" value="FBD"/>
    <property type="match status" value="1"/>
</dbReference>
<keyword evidence="3" id="KW-1185">Reference proteome</keyword>
<dbReference type="OrthoDB" id="1425134at2759"/>
<gene>
    <name evidence="2" type="ORF">GQ55_4G279500</name>
</gene>
<dbReference type="InterPro" id="IPR006566">
    <property type="entry name" value="FBD"/>
</dbReference>
<proteinExistence type="predicted"/>
<protein>
    <recommendedName>
        <fullName evidence="1">FBD domain-containing protein</fullName>
    </recommendedName>
</protein>
<organism evidence="2 3">
    <name type="scientific">Panicum hallii var. hallii</name>
    <dbReference type="NCBI Taxonomy" id="1504633"/>
    <lineage>
        <taxon>Eukaryota</taxon>
        <taxon>Viridiplantae</taxon>
        <taxon>Streptophyta</taxon>
        <taxon>Embryophyta</taxon>
        <taxon>Tracheophyta</taxon>
        <taxon>Spermatophyta</taxon>
        <taxon>Magnoliopsida</taxon>
        <taxon>Liliopsida</taxon>
        <taxon>Poales</taxon>
        <taxon>Poaceae</taxon>
        <taxon>PACMAD clade</taxon>
        <taxon>Panicoideae</taxon>
        <taxon>Panicodae</taxon>
        <taxon>Paniceae</taxon>
        <taxon>Panicinae</taxon>
        <taxon>Panicum</taxon>
        <taxon>Panicum sect. Panicum</taxon>
    </lineage>
</organism>
<evidence type="ECO:0000259" key="1">
    <source>
        <dbReference type="SMART" id="SM00579"/>
    </source>
</evidence>
<dbReference type="Pfam" id="PF24758">
    <property type="entry name" value="LRR_At5g56370"/>
    <property type="match status" value="1"/>
</dbReference>
<feature type="domain" description="FBD" evidence="1">
    <location>
        <begin position="64"/>
        <end position="136"/>
    </location>
</feature>
<dbReference type="InterPro" id="IPR055411">
    <property type="entry name" value="LRR_FXL15/At3g58940/PEG3-like"/>
</dbReference>
<evidence type="ECO:0000313" key="2">
    <source>
        <dbReference type="EMBL" id="PUZ61486.1"/>
    </source>
</evidence>
<reference evidence="2 3" key="1">
    <citation type="submission" date="2018-04" db="EMBL/GenBank/DDBJ databases">
        <title>WGS assembly of Panicum hallii var. hallii HAL2.</title>
        <authorList>
            <person name="Lovell J."/>
            <person name="Jenkins J."/>
            <person name="Lowry D."/>
            <person name="Mamidi S."/>
            <person name="Sreedasyam A."/>
            <person name="Weng X."/>
            <person name="Barry K."/>
            <person name="Bonette J."/>
            <person name="Campitelli B."/>
            <person name="Daum C."/>
            <person name="Gordon S."/>
            <person name="Gould B."/>
            <person name="Lipzen A."/>
            <person name="MacQueen A."/>
            <person name="Palacio-Mejia J."/>
            <person name="Plott C."/>
            <person name="Shakirov E."/>
            <person name="Shu S."/>
            <person name="Yoshinaga Y."/>
            <person name="Zane M."/>
            <person name="Rokhsar D."/>
            <person name="Grimwood J."/>
            <person name="Schmutz J."/>
            <person name="Juenger T."/>
        </authorList>
    </citation>
    <scope>NUCLEOTIDE SEQUENCE [LARGE SCALE GENOMIC DNA]</scope>
    <source>
        <strain evidence="3">cv. HAL2</strain>
    </source>
</reference>
<dbReference type="InterPro" id="IPR055302">
    <property type="entry name" value="F-box_dom-containing"/>
</dbReference>
<dbReference type="EMBL" id="CM009752">
    <property type="protein sequence ID" value="PUZ61486.1"/>
    <property type="molecule type" value="Genomic_DNA"/>
</dbReference>
<dbReference type="AlphaFoldDB" id="A0A2T7E0W7"/>
<sequence>MMPVTLSTSVRTVKTLALIIASNLDLVIGLLKCFPCVEKLYIEFSYQLYSQRNCKNEQRYDQLECLDLHLKRLVLTCYAGSESEVNFAKFFVVNARVLEHMMILGCYDDHEEWSENQRKKLQLETRSSHIAEFDIKFDNELFGLVHVRHIHDLVTDDPFDNSVCRCNEDPI</sequence>
<accession>A0A2T7E0W7</accession>
<dbReference type="Proteomes" id="UP000244336">
    <property type="component" value="Chromosome 4"/>
</dbReference>
<name>A0A2T7E0W7_9POAL</name>
<dbReference type="Pfam" id="PF08387">
    <property type="entry name" value="FBD"/>
    <property type="match status" value="1"/>
</dbReference>
<dbReference type="PANTHER" id="PTHR32141:SF160">
    <property type="entry name" value="F-BOX DOMAIN-CONTAINING PROTEIN"/>
    <property type="match status" value="1"/>
</dbReference>
<dbReference type="Gramene" id="PUZ61486">
    <property type="protein sequence ID" value="PUZ61486"/>
    <property type="gene ID" value="GQ55_4G279500"/>
</dbReference>
<evidence type="ECO:0000313" key="3">
    <source>
        <dbReference type="Proteomes" id="UP000244336"/>
    </source>
</evidence>